<feature type="transmembrane region" description="Helical" evidence="9">
    <location>
        <begin position="291"/>
        <end position="314"/>
    </location>
</feature>
<keyword evidence="6 9" id="KW-0812">Transmembrane</keyword>
<evidence type="ECO:0000256" key="3">
    <source>
        <dbReference type="ARBA" id="ARBA00004991"/>
    </source>
</evidence>
<evidence type="ECO:0000256" key="4">
    <source>
        <dbReference type="ARBA" id="ARBA00022676"/>
    </source>
</evidence>
<dbReference type="RefSeq" id="WP_184383464.1">
    <property type="nucleotide sequence ID" value="NZ_JACIDJ010000002.1"/>
</dbReference>
<comment type="pathway">
    <text evidence="3">Sphingolipid metabolism.</text>
</comment>
<evidence type="ECO:0000256" key="7">
    <source>
        <dbReference type="ARBA" id="ARBA00022989"/>
    </source>
</evidence>
<proteinExistence type="predicted"/>
<evidence type="ECO:0000256" key="5">
    <source>
        <dbReference type="ARBA" id="ARBA00022679"/>
    </source>
</evidence>
<dbReference type="GO" id="GO:0006679">
    <property type="term" value="P:glucosylceramide biosynthetic process"/>
    <property type="evidence" value="ECO:0007669"/>
    <property type="project" value="TreeGrafter"/>
</dbReference>
<dbReference type="GO" id="GO:0016020">
    <property type="term" value="C:membrane"/>
    <property type="evidence" value="ECO:0007669"/>
    <property type="project" value="UniProtKB-SubCell"/>
</dbReference>
<name>A0A840AA66_9PROT</name>
<keyword evidence="7 9" id="KW-1133">Transmembrane helix</keyword>
<sequence>MNLAAIILGLLAVAGLAQALAARRALGRMFGRVPPSGPALPASVLKPLHGNEPGLELHLSQALAQQHAAPYEVLFAVANPADPARAVAEAAMARSPTPSRMLAGGEVLGANRKVSQQVHMARVAQYPVLVAADSDMACPPHWLTTVTAPLADPEVGLVTCLYAGLPADDGPWSELAALSINWHFLPNAALGESLGAADGAYGATLALRADTLARIGGYERLLPLLADDHALGEAVRELGLKVVVPPILPGHVMHEPSFQALWAHELRWARTTRLVHPWGHVGLVFTHPLPFALMALAAAPGAWTLALLGAVLLARGALARRADVLTGRPCWRRMLWLPIRDLLSFAVWATALHKGRVTWQGRRFTLGAGGRMAEAPEPTREAVS</sequence>
<dbReference type="Proteomes" id="UP000553193">
    <property type="component" value="Unassembled WGS sequence"/>
</dbReference>
<evidence type="ECO:0000256" key="2">
    <source>
        <dbReference type="ARBA" id="ARBA00004760"/>
    </source>
</evidence>
<dbReference type="InterPro" id="IPR029044">
    <property type="entry name" value="Nucleotide-diphossugar_trans"/>
</dbReference>
<keyword evidence="4 10" id="KW-0328">Glycosyltransferase</keyword>
<evidence type="ECO:0000256" key="9">
    <source>
        <dbReference type="SAM" id="Phobius"/>
    </source>
</evidence>
<reference evidence="10 11" key="1">
    <citation type="submission" date="2020-08" db="EMBL/GenBank/DDBJ databases">
        <title>Genomic Encyclopedia of Type Strains, Phase IV (KMG-IV): sequencing the most valuable type-strain genomes for metagenomic binning, comparative biology and taxonomic classification.</title>
        <authorList>
            <person name="Goeker M."/>
        </authorList>
    </citation>
    <scope>NUCLEOTIDE SEQUENCE [LARGE SCALE GENOMIC DNA]</scope>
    <source>
        <strain evidence="10 11">DSM 19979</strain>
    </source>
</reference>
<protein>
    <submittedName>
        <fullName evidence="10">Ceramide glucosyltransferase</fullName>
        <ecNumber evidence="10">2.4.1.80</ecNumber>
    </submittedName>
</protein>
<dbReference type="AlphaFoldDB" id="A0A840AA66"/>
<dbReference type="EMBL" id="JACIDJ010000002">
    <property type="protein sequence ID" value="MBB3898399.1"/>
    <property type="molecule type" value="Genomic_DNA"/>
</dbReference>
<dbReference type="GO" id="GO:0008120">
    <property type="term" value="F:ceramide glucosyltransferase activity"/>
    <property type="evidence" value="ECO:0007669"/>
    <property type="project" value="UniProtKB-EC"/>
</dbReference>
<dbReference type="InterPro" id="IPR025993">
    <property type="entry name" value="Ceramide_glucosylTrfase"/>
</dbReference>
<dbReference type="PANTHER" id="PTHR12726:SF0">
    <property type="entry name" value="CERAMIDE GLUCOSYLTRANSFERASE"/>
    <property type="match status" value="1"/>
</dbReference>
<comment type="subcellular location">
    <subcellularLocation>
        <location evidence="1">Membrane</location>
        <topology evidence="1">Multi-pass membrane protein</topology>
    </subcellularLocation>
</comment>
<keyword evidence="11" id="KW-1185">Reference proteome</keyword>
<dbReference type="Gene3D" id="3.90.550.10">
    <property type="entry name" value="Spore Coat Polysaccharide Biosynthesis Protein SpsA, Chain A"/>
    <property type="match status" value="1"/>
</dbReference>
<dbReference type="NCBIfam" id="TIGR03472">
    <property type="entry name" value="HpnI"/>
    <property type="match status" value="1"/>
</dbReference>
<evidence type="ECO:0000313" key="11">
    <source>
        <dbReference type="Proteomes" id="UP000553193"/>
    </source>
</evidence>
<organism evidence="10 11">
    <name type="scientific">Roseococcus suduntuyensis</name>
    <dbReference type="NCBI Taxonomy" id="455361"/>
    <lineage>
        <taxon>Bacteria</taxon>
        <taxon>Pseudomonadati</taxon>
        <taxon>Pseudomonadota</taxon>
        <taxon>Alphaproteobacteria</taxon>
        <taxon>Acetobacterales</taxon>
        <taxon>Roseomonadaceae</taxon>
        <taxon>Roseococcus</taxon>
    </lineage>
</organism>
<comment type="caution">
    <text evidence="10">The sequence shown here is derived from an EMBL/GenBank/DDBJ whole genome shotgun (WGS) entry which is preliminary data.</text>
</comment>
<dbReference type="Pfam" id="PF13506">
    <property type="entry name" value="Glyco_transf_21"/>
    <property type="match status" value="1"/>
</dbReference>
<keyword evidence="5 10" id="KW-0808">Transferase</keyword>
<evidence type="ECO:0000256" key="1">
    <source>
        <dbReference type="ARBA" id="ARBA00004141"/>
    </source>
</evidence>
<evidence type="ECO:0000313" key="10">
    <source>
        <dbReference type="EMBL" id="MBB3898399.1"/>
    </source>
</evidence>
<dbReference type="PANTHER" id="PTHR12726">
    <property type="entry name" value="CERAMIDE GLUCOSYLTRANSFERASE"/>
    <property type="match status" value="1"/>
</dbReference>
<evidence type="ECO:0000256" key="6">
    <source>
        <dbReference type="ARBA" id="ARBA00022692"/>
    </source>
</evidence>
<comment type="pathway">
    <text evidence="2">Lipid metabolism; sphingolipid metabolism.</text>
</comment>
<dbReference type="SUPFAM" id="SSF53448">
    <property type="entry name" value="Nucleotide-diphospho-sugar transferases"/>
    <property type="match status" value="1"/>
</dbReference>
<keyword evidence="8 9" id="KW-0472">Membrane</keyword>
<dbReference type="InterPro" id="IPR017835">
    <property type="entry name" value="Hopen-assoc_HpnI"/>
</dbReference>
<evidence type="ECO:0000256" key="8">
    <source>
        <dbReference type="ARBA" id="ARBA00023136"/>
    </source>
</evidence>
<gene>
    <name evidence="10" type="ORF">GGQ83_001836</name>
</gene>
<accession>A0A840AA66</accession>
<dbReference type="EC" id="2.4.1.80" evidence="10"/>